<name>A0A4R8DTP4_9BACT</name>
<dbReference type="Gene3D" id="3.40.50.12780">
    <property type="entry name" value="N-terminal domain of ligase-like"/>
    <property type="match status" value="1"/>
</dbReference>
<evidence type="ECO:0000259" key="1">
    <source>
        <dbReference type="Pfam" id="PF04443"/>
    </source>
</evidence>
<reference evidence="2 3" key="1">
    <citation type="submission" date="2019-03" db="EMBL/GenBank/DDBJ databases">
        <title>Genomic Encyclopedia of Type Strains, Phase IV (KMG-IV): sequencing the most valuable type-strain genomes for metagenomic binning, comparative biology and taxonomic classification.</title>
        <authorList>
            <person name="Goeker M."/>
        </authorList>
    </citation>
    <scope>NUCLEOTIDE SEQUENCE [LARGE SCALE GENOMIC DNA]</scope>
    <source>
        <strain evidence="2 3">DSM 100059</strain>
    </source>
</reference>
<organism evidence="2 3">
    <name type="scientific">Dinghuibacter silviterrae</name>
    <dbReference type="NCBI Taxonomy" id="1539049"/>
    <lineage>
        <taxon>Bacteria</taxon>
        <taxon>Pseudomonadati</taxon>
        <taxon>Bacteroidota</taxon>
        <taxon>Chitinophagia</taxon>
        <taxon>Chitinophagales</taxon>
        <taxon>Chitinophagaceae</taxon>
        <taxon>Dinghuibacter</taxon>
    </lineage>
</organism>
<proteinExistence type="predicted"/>
<dbReference type="RefSeq" id="WP_133992808.1">
    <property type="nucleotide sequence ID" value="NZ_SODV01000001.1"/>
</dbReference>
<dbReference type="SUPFAM" id="SSF56801">
    <property type="entry name" value="Acetyl-CoA synthetase-like"/>
    <property type="match status" value="1"/>
</dbReference>
<gene>
    <name evidence="2" type="ORF">EDB95_1834</name>
</gene>
<dbReference type="InterPro" id="IPR007534">
    <property type="entry name" value="LuxE"/>
</dbReference>
<accession>A0A4R8DTP4</accession>
<sequence length="328" mass="37154">MFNVSYEGNIFQAGENSFEDEALALFRFQSVHNPLYRDYIRALGVDPGRVNRMTDIPFLPIRFFKTHTVTTTSFDPGLYFESSGTTGSVNSRHWVKDPGLYERSFVEGFRRFYGEPKDWCILGLLPNYLERGHSSLVYMVDHLVRLSGHPAGGFYLYEHERLAQQLDSLEKQGQQTLLIGVTFGLLDFAQEYALPLRHTVVMETGGMKGRREEWTRDQVHSMLRERLGVDAVHSEYGMTELLSQGYSKGGGIFHTVPWMRLLVREEDDPLAVRAEGKGVLNVIDLANVYSCAFIATEDLGNIYPDGGFEVLGRVDNSDIRGCSLLLTM</sequence>
<feature type="domain" description="Acyl-protein synthetase LuxE" evidence="1">
    <location>
        <begin position="18"/>
        <end position="326"/>
    </location>
</feature>
<dbReference type="OrthoDB" id="182577at2"/>
<dbReference type="GO" id="GO:0008218">
    <property type="term" value="P:bioluminescence"/>
    <property type="evidence" value="ECO:0007669"/>
    <property type="project" value="InterPro"/>
</dbReference>
<dbReference type="InterPro" id="IPR042099">
    <property type="entry name" value="ANL_N_sf"/>
</dbReference>
<protein>
    <submittedName>
        <fullName evidence="2">Acyl-protein synthetase LuxE</fullName>
    </submittedName>
</protein>
<dbReference type="EMBL" id="SODV01000001">
    <property type="protein sequence ID" value="TDX00805.1"/>
    <property type="molecule type" value="Genomic_DNA"/>
</dbReference>
<dbReference type="GO" id="GO:0047474">
    <property type="term" value="F:long-chain fatty acid--protein ligase activity"/>
    <property type="evidence" value="ECO:0007669"/>
    <property type="project" value="InterPro"/>
</dbReference>
<comment type="caution">
    <text evidence="2">The sequence shown here is derived from an EMBL/GenBank/DDBJ whole genome shotgun (WGS) entry which is preliminary data.</text>
</comment>
<dbReference type="AlphaFoldDB" id="A0A4R8DTP4"/>
<evidence type="ECO:0000313" key="3">
    <source>
        <dbReference type="Proteomes" id="UP000294498"/>
    </source>
</evidence>
<dbReference type="Pfam" id="PF04443">
    <property type="entry name" value="LuxE"/>
    <property type="match status" value="1"/>
</dbReference>
<dbReference type="Proteomes" id="UP000294498">
    <property type="component" value="Unassembled WGS sequence"/>
</dbReference>
<evidence type="ECO:0000313" key="2">
    <source>
        <dbReference type="EMBL" id="TDX00805.1"/>
    </source>
</evidence>
<keyword evidence="3" id="KW-1185">Reference proteome</keyword>